<geneLocation type="plasmid" evidence="3">
    <name>pZZ40-KPC</name>
</geneLocation>
<sequence>MIYVHTRTGADVLETLKAYSDELHDLMLRKPHWPLLDRLISRETEMMPVWGNIAQQRLSWQQCHTLLEQIFFAGAYGTKDRNSRLKADYRRLTDLNKKIALQAAALSALLTEQDQILNRNAFLLERTTHIVDLIEAASEKNGHYRSYVREPLDALRNQYDGKYWPSLEQILDVAALEIPEAEFLRRSEEAIVDGRGEAVPDYMRELFGCIETARESYWKLPAGFTLSDASLAMLVTVSLDIDNISNDRVKMIRTRLHKEGFPGAWTTSRRSSPRQTVAGERGANPSPDKSKGP</sequence>
<reference evidence="2" key="1">
    <citation type="submission" date="2019-12" db="EMBL/GenBank/DDBJ databases">
        <title>Compelete sequence of pZZ41-KPC.</title>
        <authorList>
            <person name="Zhou D."/>
        </authorList>
    </citation>
    <scope>NUCLEOTIDE SEQUENCE</scope>
    <source>
        <strain evidence="2">ZZ41</strain>
        <plasmid evidence="2">pZZ41-KPC</plasmid>
    </source>
</reference>
<dbReference type="EMBL" id="MN891677">
    <property type="protein sequence ID" value="QIS31933.1"/>
    <property type="molecule type" value="Genomic_DNA"/>
</dbReference>
<reference evidence="4" key="3">
    <citation type="submission" date="2020-02" db="EMBL/GenBank/DDBJ databases">
        <title>Compelete sequence of pZZ100-KPC.</title>
        <authorList>
            <person name="Zhou D."/>
        </authorList>
    </citation>
    <scope>NUCLEOTIDE SEQUENCE</scope>
    <source>
        <strain evidence="4">ZZ100</strain>
        <plasmid evidence="4">pZZ100-KPC</plasmid>
    </source>
</reference>
<evidence type="ECO:0000313" key="2">
    <source>
        <dbReference type="EMBL" id="QIS31933.1"/>
    </source>
</evidence>
<organism evidence="3">
    <name type="scientific">Klebsiella pneumoniae</name>
    <dbReference type="NCBI Taxonomy" id="573"/>
    <lineage>
        <taxon>Bacteria</taxon>
        <taxon>Pseudomonadati</taxon>
        <taxon>Pseudomonadota</taxon>
        <taxon>Gammaproteobacteria</taxon>
        <taxon>Enterobacterales</taxon>
        <taxon>Enterobacteriaceae</taxon>
        <taxon>Klebsiella/Raoultella group</taxon>
        <taxon>Klebsiella</taxon>
        <taxon>Klebsiella pneumoniae complex</taxon>
    </lineage>
</organism>
<name>A0A6M3HIC2_KLEPN</name>
<dbReference type="AlphaFoldDB" id="A0A6M3HIC2"/>
<dbReference type="EMBL" id="MN891679">
    <property type="protein sequence ID" value="QIS32053.1"/>
    <property type="molecule type" value="Genomic_DNA"/>
</dbReference>
<dbReference type="EMBL" id="MT108213">
    <property type="protein sequence ID" value="QJS02642.1"/>
    <property type="molecule type" value="Genomic_DNA"/>
</dbReference>
<feature type="region of interest" description="Disordered" evidence="1">
    <location>
        <begin position="262"/>
        <end position="293"/>
    </location>
</feature>
<reference evidence="3" key="2">
    <citation type="submission" date="2019-12" db="EMBL/GenBank/DDBJ databases">
        <authorList>
            <person name="Zhou D."/>
        </authorList>
    </citation>
    <scope>NUCLEOTIDE SEQUENCE</scope>
    <source>
        <strain evidence="3">ZZ40</strain>
        <plasmid evidence="3">pZZ40-KPC</plasmid>
    </source>
</reference>
<evidence type="ECO:0000313" key="4">
    <source>
        <dbReference type="EMBL" id="QJS02642.1"/>
    </source>
</evidence>
<evidence type="ECO:0000313" key="3">
    <source>
        <dbReference type="EMBL" id="QIS32053.1"/>
    </source>
</evidence>
<keyword evidence="3" id="KW-0614">Plasmid</keyword>
<proteinExistence type="predicted"/>
<protein>
    <submittedName>
        <fullName evidence="3">Uncharacterized protein</fullName>
    </submittedName>
</protein>
<feature type="compositionally biased region" description="Polar residues" evidence="1">
    <location>
        <begin position="265"/>
        <end position="275"/>
    </location>
</feature>
<dbReference type="RefSeq" id="WP_223289722.1">
    <property type="nucleotide sequence ID" value="NZ_CP063148.1"/>
</dbReference>
<geneLocation type="plasmid" evidence="4">
    <name>pZZ100-KPC</name>
</geneLocation>
<evidence type="ECO:0000256" key="1">
    <source>
        <dbReference type="SAM" id="MobiDB-lite"/>
    </source>
</evidence>
<accession>A0A6M3HIC2</accession>
<geneLocation type="plasmid" evidence="2">
    <name>pZZ41-KPC</name>
</geneLocation>